<name>A0A4P6E6E3_9BIFI</name>
<dbReference type="KEGG" id="bgx:ESN35_04385"/>
<feature type="region of interest" description="Disordered" evidence="1">
    <location>
        <begin position="1"/>
        <end position="90"/>
    </location>
</feature>
<reference evidence="2 3" key="1">
    <citation type="submission" date="2019-01" db="EMBL/GenBank/DDBJ databases">
        <title>Complete genome sequence of Bifidobacterium gallinarum CACC 514.</title>
        <authorList>
            <person name="Jung M."/>
        </authorList>
    </citation>
    <scope>NUCLEOTIDE SEQUENCE [LARGE SCALE GENOMIC DNA]</scope>
    <source>
        <strain evidence="2 3">CACC 514</strain>
    </source>
</reference>
<evidence type="ECO:0000313" key="3">
    <source>
        <dbReference type="Proteomes" id="UP000293589"/>
    </source>
</evidence>
<dbReference type="Proteomes" id="UP000293589">
    <property type="component" value="Chromosome"/>
</dbReference>
<dbReference type="EMBL" id="CP035464">
    <property type="protein sequence ID" value="QAY33839.1"/>
    <property type="molecule type" value="Genomic_DNA"/>
</dbReference>
<sequence length="90" mass="10907">MAPRRSPPPHHAGRRRWPRTRRCPPHRFRPRRPSDGCRTGSGRHPRHRRGRLWHPHHRRRTGVRPRRRRPPSASPRTCRRIRARRIGPTT</sequence>
<protein>
    <submittedName>
        <fullName evidence="2">Uncharacterized protein</fullName>
    </submittedName>
</protein>
<evidence type="ECO:0000313" key="2">
    <source>
        <dbReference type="EMBL" id="QAY33839.1"/>
    </source>
</evidence>
<gene>
    <name evidence="2" type="ORF">ESN35_04385</name>
</gene>
<dbReference type="AlphaFoldDB" id="A0A4P6E6E3"/>
<accession>A0A4P6E6E3</accession>
<proteinExistence type="predicted"/>
<organism evidence="2 3">
    <name type="scientific">Bifidobacterium pullorum subsp. gallinarum</name>
    <dbReference type="NCBI Taxonomy" id="78344"/>
    <lineage>
        <taxon>Bacteria</taxon>
        <taxon>Bacillati</taxon>
        <taxon>Actinomycetota</taxon>
        <taxon>Actinomycetes</taxon>
        <taxon>Bifidobacteriales</taxon>
        <taxon>Bifidobacteriaceae</taxon>
        <taxon>Bifidobacterium</taxon>
    </lineage>
</organism>
<feature type="compositionally biased region" description="Basic residues" evidence="1">
    <location>
        <begin position="41"/>
        <end position="70"/>
    </location>
</feature>
<evidence type="ECO:0000256" key="1">
    <source>
        <dbReference type="SAM" id="MobiDB-lite"/>
    </source>
</evidence>
<feature type="compositionally biased region" description="Basic residues" evidence="1">
    <location>
        <begin position="7"/>
        <end position="31"/>
    </location>
</feature>
<feature type="compositionally biased region" description="Basic residues" evidence="1">
    <location>
        <begin position="77"/>
        <end position="90"/>
    </location>
</feature>